<gene>
    <name evidence="1" type="ORF">GCM10010178_68690</name>
</gene>
<keyword evidence="2" id="KW-1185">Reference proteome</keyword>
<evidence type="ECO:0000313" key="1">
    <source>
        <dbReference type="EMBL" id="GGU67149.1"/>
    </source>
</evidence>
<name>A0ABQ2V462_9PSEU</name>
<sequence>MRGLLNSEEFLGLTGDVRVAVDEVDVIMSTRPPNVVLAAVEGDRALWRTVLPDFASDITSAAVDNHTVDYRAAGWDTGRLLVVAGEDRACLIGYGDGEVKRELSLGATGISTVDFVGIVELPRASLLAIASAKVVWVVDVRADVVGEFRYQGPVQAIREGRRGELVISFYDVENASWPVVDQVIEPGDLVPRS</sequence>
<organism evidence="1 2">
    <name type="scientific">Lentzea flava</name>
    <dbReference type="NCBI Taxonomy" id="103732"/>
    <lineage>
        <taxon>Bacteria</taxon>
        <taxon>Bacillati</taxon>
        <taxon>Actinomycetota</taxon>
        <taxon>Actinomycetes</taxon>
        <taxon>Pseudonocardiales</taxon>
        <taxon>Pseudonocardiaceae</taxon>
        <taxon>Lentzea</taxon>
    </lineage>
</organism>
<dbReference type="EMBL" id="BMRE01000042">
    <property type="protein sequence ID" value="GGU67149.1"/>
    <property type="molecule type" value="Genomic_DNA"/>
</dbReference>
<protein>
    <submittedName>
        <fullName evidence="1">Uncharacterized protein</fullName>
    </submittedName>
</protein>
<proteinExistence type="predicted"/>
<reference evidence="2" key="1">
    <citation type="journal article" date="2019" name="Int. J. Syst. Evol. Microbiol.">
        <title>The Global Catalogue of Microorganisms (GCM) 10K type strain sequencing project: providing services to taxonomists for standard genome sequencing and annotation.</title>
        <authorList>
            <consortium name="The Broad Institute Genomics Platform"/>
            <consortium name="The Broad Institute Genome Sequencing Center for Infectious Disease"/>
            <person name="Wu L."/>
            <person name="Ma J."/>
        </authorList>
    </citation>
    <scope>NUCLEOTIDE SEQUENCE [LARGE SCALE GENOMIC DNA]</scope>
    <source>
        <strain evidence="2">JCM 3296</strain>
    </source>
</reference>
<accession>A0ABQ2V462</accession>
<evidence type="ECO:0000313" key="2">
    <source>
        <dbReference type="Proteomes" id="UP000649573"/>
    </source>
</evidence>
<comment type="caution">
    <text evidence="1">The sequence shown here is derived from an EMBL/GenBank/DDBJ whole genome shotgun (WGS) entry which is preliminary data.</text>
</comment>
<dbReference type="Proteomes" id="UP000649573">
    <property type="component" value="Unassembled WGS sequence"/>
</dbReference>